<dbReference type="PROSITE" id="PS50177">
    <property type="entry name" value="NTF2_DOMAIN"/>
    <property type="match status" value="1"/>
</dbReference>
<dbReference type="PANTHER" id="PTHR10693">
    <property type="entry name" value="RAS GTPASE-ACTIVATING PROTEIN-BINDING PROTEIN"/>
    <property type="match status" value="1"/>
</dbReference>
<dbReference type="Gene3D" id="3.10.450.50">
    <property type="match status" value="1"/>
</dbReference>
<dbReference type="InterPro" id="IPR032710">
    <property type="entry name" value="NTF2-like_dom_sf"/>
</dbReference>
<dbReference type="InterPro" id="IPR039539">
    <property type="entry name" value="Ras_GTPase_bind_prot"/>
</dbReference>
<name>A0ABQ7XKC5_BRANA</name>
<sequence>MSRANVQSFGPKSHKLKSPVKVAHLCSLSHSLSTSVPVSLVLPLFLLQQQISLCPLSPPQITMAQQEASTSPGAEVVGRAFVEQYYHILHQSPGLVHRFYQDSSLLTRPDLTGSVTTVTTMQAINDNIMSLNYEDYTAEIDTADAQESYERGVIVLVTGRLTGKDNVRKKFSQTFFLAPQDKGYFVLNDVFRFLEEKEVVTTQARSVTIKDVQAPVEPESVVVSHEAEVEPEPVATIEEEDIENVAEVYDDPCEKDGVVVDVEPIEPPAQIIHSEILSVSNGDPPTYASIVSLKTDY</sequence>
<dbReference type="EMBL" id="JAGKQM010000019">
    <property type="protein sequence ID" value="KAH0856399.1"/>
    <property type="molecule type" value="Genomic_DNA"/>
</dbReference>
<feature type="domain" description="NTF2" evidence="2">
    <location>
        <begin position="77"/>
        <end position="193"/>
    </location>
</feature>
<dbReference type="PANTHER" id="PTHR10693:SF69">
    <property type="entry name" value="(RAPE) HYPOTHETICAL PROTEIN"/>
    <property type="match status" value="1"/>
</dbReference>
<evidence type="ECO:0000313" key="4">
    <source>
        <dbReference type="Proteomes" id="UP000824890"/>
    </source>
</evidence>
<keyword evidence="4" id="KW-1185">Reference proteome</keyword>
<dbReference type="Pfam" id="PF02136">
    <property type="entry name" value="NTF2"/>
    <property type="match status" value="1"/>
</dbReference>
<dbReference type="InterPro" id="IPR018222">
    <property type="entry name" value="Nuclear_transport_factor_2_euk"/>
</dbReference>
<keyword evidence="1" id="KW-0694">RNA-binding</keyword>
<gene>
    <name evidence="3" type="ORF">HID58_084660</name>
</gene>
<evidence type="ECO:0000313" key="3">
    <source>
        <dbReference type="EMBL" id="KAH0856399.1"/>
    </source>
</evidence>
<reference evidence="3 4" key="1">
    <citation type="submission" date="2021-05" db="EMBL/GenBank/DDBJ databases">
        <title>Genome Assembly of Synthetic Allotetraploid Brassica napus Reveals Homoeologous Exchanges between Subgenomes.</title>
        <authorList>
            <person name="Davis J.T."/>
        </authorList>
    </citation>
    <scope>NUCLEOTIDE SEQUENCE [LARGE SCALE GENOMIC DNA]</scope>
    <source>
        <strain evidence="4">cv. Da-Ae</strain>
        <tissue evidence="3">Seedling</tissue>
    </source>
</reference>
<dbReference type="SUPFAM" id="SSF54427">
    <property type="entry name" value="NTF2-like"/>
    <property type="match status" value="1"/>
</dbReference>
<evidence type="ECO:0000256" key="1">
    <source>
        <dbReference type="ARBA" id="ARBA00022884"/>
    </source>
</evidence>
<dbReference type="InterPro" id="IPR002075">
    <property type="entry name" value="NTF2_dom"/>
</dbReference>
<dbReference type="Proteomes" id="UP000824890">
    <property type="component" value="Unassembled WGS sequence"/>
</dbReference>
<accession>A0ABQ7XKC5</accession>
<evidence type="ECO:0000259" key="2">
    <source>
        <dbReference type="PROSITE" id="PS50177"/>
    </source>
</evidence>
<proteinExistence type="predicted"/>
<protein>
    <recommendedName>
        <fullName evidence="2">NTF2 domain-containing protein</fullName>
    </recommendedName>
</protein>
<dbReference type="CDD" id="cd00780">
    <property type="entry name" value="NTF2"/>
    <property type="match status" value="1"/>
</dbReference>
<comment type="caution">
    <text evidence="3">The sequence shown here is derived from an EMBL/GenBank/DDBJ whole genome shotgun (WGS) entry which is preliminary data.</text>
</comment>
<organism evidence="3 4">
    <name type="scientific">Brassica napus</name>
    <name type="common">Rape</name>
    <dbReference type="NCBI Taxonomy" id="3708"/>
    <lineage>
        <taxon>Eukaryota</taxon>
        <taxon>Viridiplantae</taxon>
        <taxon>Streptophyta</taxon>
        <taxon>Embryophyta</taxon>
        <taxon>Tracheophyta</taxon>
        <taxon>Spermatophyta</taxon>
        <taxon>Magnoliopsida</taxon>
        <taxon>eudicotyledons</taxon>
        <taxon>Gunneridae</taxon>
        <taxon>Pentapetalae</taxon>
        <taxon>rosids</taxon>
        <taxon>malvids</taxon>
        <taxon>Brassicales</taxon>
        <taxon>Brassicaceae</taxon>
        <taxon>Brassiceae</taxon>
        <taxon>Brassica</taxon>
    </lineage>
</organism>